<dbReference type="Proteomes" id="UP000050761">
    <property type="component" value="Unassembled WGS sequence"/>
</dbReference>
<evidence type="ECO:0000313" key="2">
    <source>
        <dbReference type="EMBL" id="VDP50543.1"/>
    </source>
</evidence>
<evidence type="ECO:0000313" key="4">
    <source>
        <dbReference type="WBParaSite" id="HPBE_0002532401-mRNA-1"/>
    </source>
</evidence>
<name>A0A183GRK4_HELPZ</name>
<dbReference type="OrthoDB" id="5820857at2759"/>
<feature type="transmembrane region" description="Helical" evidence="1">
    <location>
        <begin position="85"/>
        <end position="109"/>
    </location>
</feature>
<reference evidence="2 3" key="1">
    <citation type="submission" date="2018-11" db="EMBL/GenBank/DDBJ databases">
        <authorList>
            <consortium name="Pathogen Informatics"/>
        </authorList>
    </citation>
    <scope>NUCLEOTIDE SEQUENCE [LARGE SCALE GENOMIC DNA]</scope>
</reference>
<dbReference type="AlphaFoldDB" id="A0A183GRK4"/>
<sequence>MVGLVGLGNPNQDLNRVQATAGTSSHCATRALPFIYIVRTFVSESFFFLHSSYNVLSGILTLVTSLDRFYCVMFPIKYMKQRATYALLIMFSPYVFASCPIIIAVVGSYQYRYVKDENFSMLRIIRVISTLSCVVIYVPIFTRISNLFYVLNLNKVGVADLRLPFAKNSLFKAFIIFC</sequence>
<evidence type="ECO:0000313" key="3">
    <source>
        <dbReference type="Proteomes" id="UP000050761"/>
    </source>
</evidence>
<feature type="transmembrane region" description="Helical" evidence="1">
    <location>
        <begin position="53"/>
        <end position="73"/>
    </location>
</feature>
<keyword evidence="1" id="KW-1133">Transmembrane helix</keyword>
<dbReference type="EMBL" id="UZAH01037726">
    <property type="protein sequence ID" value="VDP50543.1"/>
    <property type="molecule type" value="Genomic_DNA"/>
</dbReference>
<accession>A0A3P8HX00</accession>
<keyword evidence="3" id="KW-1185">Reference proteome</keyword>
<keyword evidence="1" id="KW-0812">Transmembrane</keyword>
<gene>
    <name evidence="2" type="ORF">HPBE_LOCUS25323</name>
</gene>
<reference evidence="4" key="2">
    <citation type="submission" date="2019-09" db="UniProtKB">
        <authorList>
            <consortium name="WormBaseParasite"/>
        </authorList>
    </citation>
    <scope>IDENTIFICATION</scope>
</reference>
<keyword evidence="1" id="KW-0472">Membrane</keyword>
<feature type="transmembrane region" description="Helical" evidence="1">
    <location>
        <begin position="121"/>
        <end position="141"/>
    </location>
</feature>
<accession>A0A183GRK4</accession>
<dbReference type="WBParaSite" id="HPBE_0002532401-mRNA-1">
    <property type="protein sequence ID" value="HPBE_0002532401-mRNA-1"/>
    <property type="gene ID" value="HPBE_0002532401"/>
</dbReference>
<organism evidence="3 4">
    <name type="scientific">Heligmosomoides polygyrus</name>
    <name type="common">Parasitic roundworm</name>
    <dbReference type="NCBI Taxonomy" id="6339"/>
    <lineage>
        <taxon>Eukaryota</taxon>
        <taxon>Metazoa</taxon>
        <taxon>Ecdysozoa</taxon>
        <taxon>Nematoda</taxon>
        <taxon>Chromadorea</taxon>
        <taxon>Rhabditida</taxon>
        <taxon>Rhabditina</taxon>
        <taxon>Rhabditomorpha</taxon>
        <taxon>Strongyloidea</taxon>
        <taxon>Heligmosomidae</taxon>
        <taxon>Heligmosomoides</taxon>
    </lineage>
</organism>
<protein>
    <submittedName>
        <fullName evidence="4">G_PROTEIN_RECEP_F1_2 domain-containing protein</fullName>
    </submittedName>
</protein>
<evidence type="ECO:0000256" key="1">
    <source>
        <dbReference type="SAM" id="Phobius"/>
    </source>
</evidence>
<proteinExistence type="predicted"/>